<dbReference type="SUPFAM" id="SSF51735">
    <property type="entry name" value="NAD(P)-binding Rossmann-fold domains"/>
    <property type="match status" value="1"/>
</dbReference>
<protein>
    <recommendedName>
        <fullName evidence="5">Saccharopine dehydrogenase</fullName>
    </recommendedName>
</protein>
<dbReference type="InterPro" id="IPR005097">
    <property type="entry name" value="Sacchrp_dh_NADP-bd"/>
</dbReference>
<evidence type="ECO:0000259" key="2">
    <source>
        <dbReference type="Pfam" id="PF13761"/>
    </source>
</evidence>
<dbReference type="InterPro" id="IPR036291">
    <property type="entry name" value="NAD(P)-bd_dom_sf"/>
</dbReference>
<dbReference type="PANTHER" id="PTHR43796">
    <property type="entry name" value="CARBOXYNORSPERMIDINE SYNTHASE"/>
    <property type="match status" value="1"/>
</dbReference>
<gene>
    <name evidence="3" type="ORF">RsS93_20580</name>
</gene>
<proteinExistence type="predicted"/>
<comment type="caution">
    <text evidence="3">The sequence shown here is derived from an EMBL/GenBank/DDBJ whole genome shotgun (WGS) entry which is preliminary data.</text>
</comment>
<feature type="domain" description="Saccharopine dehydrogenase NADP binding" evidence="1">
    <location>
        <begin position="4"/>
        <end position="124"/>
    </location>
</feature>
<dbReference type="Pfam" id="PF03435">
    <property type="entry name" value="Sacchrp_dh_NADP"/>
    <property type="match status" value="1"/>
</dbReference>
<dbReference type="PANTHER" id="PTHR43796:SF2">
    <property type="entry name" value="CARBOXYNORSPERMIDINE SYNTHASE"/>
    <property type="match status" value="1"/>
</dbReference>
<dbReference type="Proteomes" id="UP000390335">
    <property type="component" value="Unassembled WGS sequence"/>
</dbReference>
<evidence type="ECO:0000313" key="4">
    <source>
        <dbReference type="Proteomes" id="UP000390335"/>
    </source>
</evidence>
<dbReference type="EMBL" id="BLAJ01000002">
    <property type="protein sequence ID" value="GES49444.1"/>
    <property type="molecule type" value="Genomic_DNA"/>
</dbReference>
<evidence type="ECO:0008006" key="5">
    <source>
        <dbReference type="Google" id="ProtNLM"/>
    </source>
</evidence>
<feature type="domain" description="DUF4166" evidence="2">
    <location>
        <begin position="383"/>
        <end position="537"/>
    </location>
</feature>
<sequence>MKRILVLGGYGGFGARLSRRLAEDGFEVLVAGRNLESAKALAARLPHAIALQADRNGDITAILGEHRPFLLIDAAGPFQDSDQRVPRACLEAGIHYIDLADARDFVGAIGSLDEEAKAAGVTIISGASSVPALSGAVVAALAKNMEEVRSIEMSISASNRATAGASVAAAILSYVGKPVRLWRGRHWQDATGWHMLKRETYAVSGHRALRRLVALADVPDHDLLVDSFAGRPSVIFRAGPEFAFQTLALWLLSWPVTWGWLTSLRKISRFLLPLQRLTARLGTARSAVAIEIKGIEQGTMKARRWTLIAENGDGVEIPTLPAQLLARALRDCRLSPGARHAGRLLSLEDFRGLFRDLAVAEETKEAPYMPLYQRVMGPAFAHLSEPVRAMHEVFGDGGARGEAVVTRGRSPLARLVAKIFGFPAAGKHALHVSFEETNGIEEWTRDFSGQRFQSHLSEENGHLVERFGPFRFAFDLPIGGNGLSMEMRHWSFLCIPLPRLLAPQSIAREWAEDDRFHFDVPIALPLIGPVVHYRGWLQPIE</sequence>
<dbReference type="Gene3D" id="3.40.50.720">
    <property type="entry name" value="NAD(P)-binding Rossmann-like Domain"/>
    <property type="match status" value="1"/>
</dbReference>
<keyword evidence="4" id="KW-1185">Reference proteome</keyword>
<dbReference type="InterPro" id="IPR025311">
    <property type="entry name" value="DUF4166"/>
</dbReference>
<evidence type="ECO:0000313" key="3">
    <source>
        <dbReference type="EMBL" id="GES49444.1"/>
    </source>
</evidence>
<organism evidence="3 4">
    <name type="scientific">Rhizobium dioscoreae</name>
    <dbReference type="NCBI Taxonomy" id="2653122"/>
    <lineage>
        <taxon>Bacteria</taxon>
        <taxon>Pseudomonadati</taxon>
        <taxon>Pseudomonadota</taxon>
        <taxon>Alphaproteobacteria</taxon>
        <taxon>Hyphomicrobiales</taxon>
        <taxon>Rhizobiaceae</taxon>
        <taxon>Rhizobium/Agrobacterium group</taxon>
        <taxon>Rhizobium</taxon>
    </lineage>
</organism>
<accession>A0ABQ0Z2B4</accession>
<dbReference type="RefSeq" id="WP_233789841.1">
    <property type="nucleotide sequence ID" value="NZ_BLAJ01000002.1"/>
</dbReference>
<dbReference type="Pfam" id="PF13761">
    <property type="entry name" value="DUF4166"/>
    <property type="match status" value="1"/>
</dbReference>
<evidence type="ECO:0000259" key="1">
    <source>
        <dbReference type="Pfam" id="PF03435"/>
    </source>
</evidence>
<name>A0ABQ0Z2B4_9HYPH</name>
<reference evidence="3 4" key="1">
    <citation type="journal article" date="2020" name="Genome Biol. Evol.">
        <title>Rhizobium dioscoreae sp. nov., a plant growth-promoting bacterium isolated from yam (Dioscorea species).</title>
        <authorList>
            <person name="Ouyabe M."/>
            <person name="Tanaka N."/>
            <person name="Shiwa Y."/>
            <person name="Fujita N."/>
            <person name="Kikuno H."/>
            <person name="Babil P."/>
            <person name="Shiwachi H."/>
        </authorList>
    </citation>
    <scope>NUCLEOTIDE SEQUENCE [LARGE SCALE GENOMIC DNA]</scope>
    <source>
        <strain evidence="3 4">S-93</strain>
    </source>
</reference>